<name>A0A2W4JIM5_9PSEU</name>
<organism evidence="7">
    <name type="scientific">Thermocrispum agreste</name>
    <dbReference type="NCBI Taxonomy" id="37925"/>
    <lineage>
        <taxon>Bacteria</taxon>
        <taxon>Bacillati</taxon>
        <taxon>Actinomycetota</taxon>
        <taxon>Actinomycetes</taxon>
        <taxon>Pseudonocardiales</taxon>
        <taxon>Pseudonocardiaceae</taxon>
        <taxon>Thermocrispum</taxon>
    </lineage>
</organism>
<comment type="similarity">
    <text evidence="1">Belongs to the archease family.</text>
</comment>
<reference evidence="6" key="1">
    <citation type="submission" date="2018-05" db="EMBL/GenBank/DDBJ databases">
        <authorList>
            <person name="Moura L."/>
            <person name="Setubal J.C."/>
        </authorList>
    </citation>
    <scope>NUCLEOTIDE SEQUENCE</scope>
    <source>
        <strain evidence="6">ZC4RG45</strain>
    </source>
</reference>
<gene>
    <name evidence="6" type="ORF">DIU77_012285</name>
    <name evidence="7" type="ORF">DIU77_06770</name>
</gene>
<reference evidence="7" key="2">
    <citation type="submission" date="2018-05" db="EMBL/GenBank/DDBJ databases">
        <authorList>
            <person name="Lanie J.A."/>
            <person name="Ng W.-L."/>
            <person name="Kazmierczak K.M."/>
            <person name="Andrzejewski T.M."/>
            <person name="Davidsen T.M."/>
            <person name="Wayne K.J."/>
            <person name="Tettelin H."/>
            <person name="Glass J.I."/>
            <person name="Rusch D."/>
            <person name="Podicherti R."/>
            <person name="Tsui H.-C.T."/>
            <person name="Winkler M.E."/>
        </authorList>
    </citation>
    <scope>NUCLEOTIDE SEQUENCE</scope>
    <source>
        <strain evidence="7">ZC4RG45</strain>
    </source>
</reference>
<dbReference type="Pfam" id="PF01951">
    <property type="entry name" value="Archease"/>
    <property type="match status" value="1"/>
</dbReference>
<evidence type="ECO:0000256" key="1">
    <source>
        <dbReference type="ARBA" id="ARBA00007963"/>
    </source>
</evidence>
<evidence type="ECO:0000256" key="2">
    <source>
        <dbReference type="ARBA" id="ARBA00022694"/>
    </source>
</evidence>
<dbReference type="STRING" id="1111738.GCA_000427905_03522"/>
<dbReference type="EMBL" id="QGUI01000199">
    <property type="protein sequence ID" value="PZM98984.1"/>
    <property type="molecule type" value="Genomic_DNA"/>
</dbReference>
<reference evidence="6" key="4">
    <citation type="submission" date="2023-08" db="EMBL/GenBank/DDBJ databases">
        <authorList>
            <person name="Guima S.E.S."/>
            <person name="Martins L.F."/>
            <person name="Silva A.M."/>
            <person name="Setubal J.C."/>
        </authorList>
    </citation>
    <scope>NUCLEOTIDE SEQUENCE</scope>
    <source>
        <strain evidence="6">ZC4RG45</strain>
    </source>
</reference>
<evidence type="ECO:0000259" key="5">
    <source>
        <dbReference type="Pfam" id="PF01951"/>
    </source>
</evidence>
<evidence type="ECO:0000256" key="3">
    <source>
        <dbReference type="ARBA" id="ARBA00022723"/>
    </source>
</evidence>
<sequence>MTSERGHRIVPHTADIRIEAWAPTREACLAEAVAAMVGSFADIRAQPERSVSAELAADTDDDRLVAVLDQVIYVLDTENAVAAGLTVDIGSRMLRVVMPVADLEGVEIIGAVPKAVALSGLSMDHRDGRWCAAAIIDV</sequence>
<dbReference type="Gene3D" id="3.55.10.10">
    <property type="entry name" value="Archease domain"/>
    <property type="match status" value="1"/>
</dbReference>
<dbReference type="InterPro" id="IPR023572">
    <property type="entry name" value="Archease_dom"/>
</dbReference>
<keyword evidence="3" id="KW-0479">Metal-binding</keyword>
<dbReference type="AlphaFoldDB" id="A0A2W4JIM5"/>
<keyword evidence="2" id="KW-0819">tRNA processing</keyword>
<dbReference type="Proteomes" id="UP000249324">
    <property type="component" value="Unassembled WGS sequence"/>
</dbReference>
<feature type="domain" description="Archease" evidence="5">
    <location>
        <begin position="8"/>
        <end position="138"/>
    </location>
</feature>
<dbReference type="GO" id="GO:0046872">
    <property type="term" value="F:metal ion binding"/>
    <property type="evidence" value="ECO:0007669"/>
    <property type="project" value="UniProtKB-KW"/>
</dbReference>
<proteinExistence type="inferred from homology"/>
<evidence type="ECO:0000313" key="8">
    <source>
        <dbReference type="Proteomes" id="UP000249324"/>
    </source>
</evidence>
<evidence type="ECO:0000256" key="4">
    <source>
        <dbReference type="ARBA" id="ARBA00022837"/>
    </source>
</evidence>
<accession>A0A2W4JIM5</accession>
<dbReference type="SUPFAM" id="SSF69819">
    <property type="entry name" value="MTH1598-like"/>
    <property type="match status" value="1"/>
</dbReference>
<protein>
    <submittedName>
        <fullName evidence="7">Archease</fullName>
    </submittedName>
</protein>
<dbReference type="GO" id="GO:0008033">
    <property type="term" value="P:tRNA processing"/>
    <property type="evidence" value="ECO:0007669"/>
    <property type="project" value="UniProtKB-KW"/>
</dbReference>
<reference evidence="6 8" key="3">
    <citation type="journal article" date="2021" name="BMC Genomics">
        <title>Genome-resolved metagenome and metatranscriptome analyses of thermophilic composting reveal key bacterial players and their metabolic interactions.</title>
        <authorList>
            <person name="Braga L.P.P."/>
            <person name="Pereira R.V."/>
            <person name="Martins L.F."/>
            <person name="Moura L.M.S."/>
            <person name="Sanchez F.B."/>
            <person name="Patane J.S.L."/>
            <person name="da Silva A.M."/>
            <person name="Setubal J.C."/>
        </authorList>
    </citation>
    <scope>NUCLEOTIDE SEQUENCE [LARGE SCALE GENOMIC DNA]</scope>
    <source>
        <strain evidence="6">ZC4RG45</strain>
    </source>
</reference>
<evidence type="ECO:0000313" key="7">
    <source>
        <dbReference type="EMBL" id="PZM98984.1"/>
    </source>
</evidence>
<dbReference type="EMBL" id="QGUI02000155">
    <property type="protein sequence ID" value="MFO7193012.1"/>
    <property type="molecule type" value="Genomic_DNA"/>
</dbReference>
<keyword evidence="4" id="KW-0106">Calcium</keyword>
<dbReference type="InterPro" id="IPR036820">
    <property type="entry name" value="Archease_dom_sf"/>
</dbReference>
<evidence type="ECO:0000313" key="6">
    <source>
        <dbReference type="EMBL" id="MFO7193012.1"/>
    </source>
</evidence>
<comment type="caution">
    <text evidence="7">The sequence shown here is derived from an EMBL/GenBank/DDBJ whole genome shotgun (WGS) entry which is preliminary data.</text>
</comment>